<reference evidence="2" key="1">
    <citation type="journal article" date="2013" name="Genome Announc.">
        <title>Draft Genome Sequence of Agarivorans albus Strain MKT 106T, an Agarolytic Marine Bacterium.</title>
        <authorList>
            <person name="Yasuike M."/>
            <person name="Nakamura Y."/>
            <person name="Kai W."/>
            <person name="Fujiwara A."/>
            <person name="Fukui Y."/>
            <person name="Satomi M."/>
            <person name="Sano M."/>
        </authorList>
    </citation>
    <scope>NUCLEOTIDE SEQUENCE [LARGE SCALE GENOMIC DNA]</scope>
</reference>
<feature type="transmembrane region" description="Helical" evidence="1">
    <location>
        <begin position="130"/>
        <end position="151"/>
    </location>
</feature>
<dbReference type="OrthoDB" id="6400065at2"/>
<dbReference type="EMBL" id="BARX01000013">
    <property type="protein sequence ID" value="GAD02071.1"/>
    <property type="molecule type" value="Genomic_DNA"/>
</dbReference>
<sequence>MTQPTGIRIAINVMRARLTIVGFIIAIVSFQISTLFNIDGGIALPGVNNGVHIRADMALFVALALSVISLICFIGSSTMDELGACDHWLFVVGDLLMYLALASAITGFFMPLTEQFSLIAMQAPMHKSQLAMFRLAIVTLGSIAWFAAVYLGPIVSLLRSPFSKKTNISLRFGYLALLVGLFWFNHQVLLFEASYLPKPLPGQGNYWYELLQPLTW</sequence>
<feature type="transmembrane region" description="Helical" evidence="1">
    <location>
        <begin position="172"/>
        <end position="191"/>
    </location>
</feature>
<keyword evidence="1" id="KW-0812">Transmembrane</keyword>
<evidence type="ECO:0000313" key="3">
    <source>
        <dbReference type="Proteomes" id="UP000014461"/>
    </source>
</evidence>
<comment type="caution">
    <text evidence="2">The sequence shown here is derived from an EMBL/GenBank/DDBJ whole genome shotgun (WGS) entry which is preliminary data.</text>
</comment>
<keyword evidence="3" id="KW-1185">Reference proteome</keyword>
<name>R9PTA3_AGAAL</name>
<dbReference type="AlphaFoldDB" id="R9PTA3"/>
<protein>
    <submittedName>
        <fullName evidence="2">Uncharacterized protein</fullName>
    </submittedName>
</protein>
<evidence type="ECO:0000256" key="1">
    <source>
        <dbReference type="SAM" id="Phobius"/>
    </source>
</evidence>
<keyword evidence="1" id="KW-1133">Transmembrane helix</keyword>
<keyword evidence="1" id="KW-0472">Membrane</keyword>
<dbReference type="Proteomes" id="UP000014461">
    <property type="component" value="Unassembled WGS sequence"/>
</dbReference>
<dbReference type="RefSeq" id="WP_016401839.1">
    <property type="nucleotide sequence ID" value="NZ_BARX01000013.1"/>
</dbReference>
<feature type="transmembrane region" description="Helical" evidence="1">
    <location>
        <begin position="18"/>
        <end position="38"/>
    </location>
</feature>
<gene>
    <name evidence="2" type="ORF">AALB_2151</name>
</gene>
<feature type="transmembrane region" description="Helical" evidence="1">
    <location>
        <begin position="58"/>
        <end position="76"/>
    </location>
</feature>
<evidence type="ECO:0000313" key="2">
    <source>
        <dbReference type="EMBL" id="GAD02071.1"/>
    </source>
</evidence>
<accession>R9PTA3</accession>
<proteinExistence type="predicted"/>
<organism evidence="2 3">
    <name type="scientific">Agarivorans albus MKT 106</name>
    <dbReference type="NCBI Taxonomy" id="1331007"/>
    <lineage>
        <taxon>Bacteria</taxon>
        <taxon>Pseudomonadati</taxon>
        <taxon>Pseudomonadota</taxon>
        <taxon>Gammaproteobacteria</taxon>
        <taxon>Alteromonadales</taxon>
        <taxon>Alteromonadaceae</taxon>
        <taxon>Agarivorans</taxon>
    </lineage>
</organism>
<dbReference type="STRING" id="1331007.AALB_2151"/>
<feature type="transmembrane region" description="Helical" evidence="1">
    <location>
        <begin position="88"/>
        <end position="110"/>
    </location>
</feature>